<evidence type="ECO:0000313" key="2">
    <source>
        <dbReference type="EMBL" id="KAK1382550.1"/>
    </source>
</evidence>
<comment type="caution">
    <text evidence="2">The sequence shown here is derived from an EMBL/GenBank/DDBJ whole genome shotgun (WGS) entry which is preliminary data.</text>
</comment>
<evidence type="ECO:0000256" key="1">
    <source>
        <dbReference type="SAM" id="MobiDB-lite"/>
    </source>
</evidence>
<organism evidence="2 3">
    <name type="scientific">Heracleum sosnowskyi</name>
    <dbReference type="NCBI Taxonomy" id="360622"/>
    <lineage>
        <taxon>Eukaryota</taxon>
        <taxon>Viridiplantae</taxon>
        <taxon>Streptophyta</taxon>
        <taxon>Embryophyta</taxon>
        <taxon>Tracheophyta</taxon>
        <taxon>Spermatophyta</taxon>
        <taxon>Magnoliopsida</taxon>
        <taxon>eudicotyledons</taxon>
        <taxon>Gunneridae</taxon>
        <taxon>Pentapetalae</taxon>
        <taxon>asterids</taxon>
        <taxon>campanulids</taxon>
        <taxon>Apiales</taxon>
        <taxon>Apiaceae</taxon>
        <taxon>Apioideae</taxon>
        <taxon>apioid superclade</taxon>
        <taxon>Tordylieae</taxon>
        <taxon>Tordyliinae</taxon>
        <taxon>Heracleum</taxon>
    </lineage>
</organism>
<feature type="compositionally biased region" description="Basic and acidic residues" evidence="1">
    <location>
        <begin position="260"/>
        <end position="286"/>
    </location>
</feature>
<reference evidence="2" key="1">
    <citation type="submission" date="2023-02" db="EMBL/GenBank/DDBJ databases">
        <title>Genome of toxic invasive species Heracleum sosnowskyi carries increased number of genes despite the absence of recent whole-genome duplications.</title>
        <authorList>
            <person name="Schelkunov M."/>
            <person name="Shtratnikova V."/>
            <person name="Makarenko M."/>
            <person name="Klepikova A."/>
            <person name="Omelchenko D."/>
            <person name="Novikova G."/>
            <person name="Obukhova E."/>
            <person name="Bogdanov V."/>
            <person name="Penin A."/>
            <person name="Logacheva M."/>
        </authorList>
    </citation>
    <scope>NUCLEOTIDE SEQUENCE</scope>
    <source>
        <strain evidence="2">Hsosn_3</strain>
        <tissue evidence="2">Leaf</tissue>
    </source>
</reference>
<proteinExistence type="predicted"/>
<keyword evidence="3" id="KW-1185">Reference proteome</keyword>
<dbReference type="EMBL" id="JAUIZM010000005">
    <property type="protein sequence ID" value="KAK1382550.1"/>
    <property type="molecule type" value="Genomic_DNA"/>
</dbReference>
<gene>
    <name evidence="2" type="ORF">POM88_020285</name>
</gene>
<reference evidence="2" key="2">
    <citation type="submission" date="2023-05" db="EMBL/GenBank/DDBJ databases">
        <authorList>
            <person name="Schelkunov M.I."/>
        </authorList>
    </citation>
    <scope>NUCLEOTIDE SEQUENCE</scope>
    <source>
        <strain evidence="2">Hsosn_3</strain>
        <tissue evidence="2">Leaf</tissue>
    </source>
</reference>
<evidence type="ECO:0000313" key="3">
    <source>
        <dbReference type="Proteomes" id="UP001237642"/>
    </source>
</evidence>
<accession>A0AAD8IBM0</accession>
<dbReference type="Proteomes" id="UP001237642">
    <property type="component" value="Unassembled WGS sequence"/>
</dbReference>
<sequence>MKRKGTEAVQGLNMVFENLKALDMSGSLDLTSTPDFTKLPLGEHFFKVYSGCRIYVSEVPYWISDQSGYKKGSKVFVDLVPDMSHNFLGLVLCFKGTTTTPNFIKYTVKNTTSGYKCEKQVYSKSLELFMVMLPRSIFWVSNGDDKLEVESDTNICGMHLLYKRESKTRKKLPPPDNKNEVEAEKLAREDETQYATMLNALKTHSVGLQTAVETGDYLLAQGHQRFISTLAIALSKQMMAQILSSRGSTTITLAFSGESSKNDKGKPVAVETKKRGKDDNYRKGMR</sequence>
<feature type="region of interest" description="Disordered" evidence="1">
    <location>
        <begin position="256"/>
        <end position="286"/>
    </location>
</feature>
<dbReference type="AlphaFoldDB" id="A0AAD8IBM0"/>
<protein>
    <submittedName>
        <fullName evidence="2">Uncharacterized protein</fullName>
    </submittedName>
</protein>
<name>A0AAD8IBM0_9APIA</name>